<reference evidence="2 3" key="1">
    <citation type="submission" date="2018-11" db="EMBL/GenBank/DDBJ databases">
        <authorList>
            <person name="Kleinhagauer T."/>
            <person name="Glaeser S.P."/>
            <person name="Spergser J."/>
            <person name="Ruckert C."/>
            <person name="Kaempfer P."/>
            <person name="Busse H.-J."/>
        </authorList>
    </citation>
    <scope>NUCLEOTIDE SEQUENCE [LARGE SCALE GENOMIC DNA]</scope>
    <source>
        <strain evidence="2 3">812CH</strain>
    </source>
</reference>
<dbReference type="Gene3D" id="3.40.50.150">
    <property type="entry name" value="Vaccinia Virus protein VP39"/>
    <property type="match status" value="1"/>
</dbReference>
<dbReference type="CDD" id="cd02440">
    <property type="entry name" value="AdoMet_MTases"/>
    <property type="match status" value="1"/>
</dbReference>
<dbReference type="AlphaFoldDB" id="A0A3G6ISE1"/>
<dbReference type="SUPFAM" id="SSF53335">
    <property type="entry name" value="S-adenosyl-L-methionine-dependent methyltransferases"/>
    <property type="match status" value="1"/>
</dbReference>
<keyword evidence="2" id="KW-0489">Methyltransferase</keyword>
<accession>A0A3G6ISE1</accession>
<dbReference type="GO" id="GO:0032259">
    <property type="term" value="P:methylation"/>
    <property type="evidence" value="ECO:0007669"/>
    <property type="project" value="UniProtKB-KW"/>
</dbReference>
<sequence length="263" mass="28491" precursor="true">MSPALPMDQRPTESVPGHWLLARLGKRVLRPGGLELTTALLDAAQLQGKKVAEFAPGIGKTAKLILQRHPASYIGIDEDPQAVVLSQEAIGDQGQIRQAQAQATGLESESLEVVVGEAMLTMQGAKGKSAIINEAYRVLEPGGRYCIHELSLRPDGIAEEIKQEISKALARSIHVNARPLTQSEWQAALEQAGFKVISVKHAGMELLDLKRNIDDEGIAGTAKILFNLLRMPAARKRVMAMRKVFHQYSDSLAAIAIVAEKPA</sequence>
<dbReference type="RefSeq" id="WP_123959568.1">
    <property type="nucleotide sequence ID" value="NZ_CP033898.1"/>
</dbReference>
<name>A0A3G6ISE1_9CORY</name>
<dbReference type="InterPro" id="IPR013216">
    <property type="entry name" value="Methyltransf_11"/>
</dbReference>
<protein>
    <submittedName>
        <fullName evidence="2">Arsenite S-adenosylmethyltransferase</fullName>
    </submittedName>
</protein>
<dbReference type="PANTHER" id="PTHR42912:SF95">
    <property type="entry name" value="METHYLTRANSFERASE TYPE 11 DOMAIN-CONTAINING PROTEIN"/>
    <property type="match status" value="1"/>
</dbReference>
<keyword evidence="3" id="KW-1185">Reference proteome</keyword>
<dbReference type="OrthoDB" id="9805171at2"/>
<proteinExistence type="predicted"/>
<dbReference type="Proteomes" id="UP000271426">
    <property type="component" value="Chromosome"/>
</dbReference>
<evidence type="ECO:0000313" key="3">
    <source>
        <dbReference type="Proteomes" id="UP000271426"/>
    </source>
</evidence>
<dbReference type="EMBL" id="CP033898">
    <property type="protein sequence ID" value="AZA08541.1"/>
    <property type="molecule type" value="Genomic_DNA"/>
</dbReference>
<organism evidence="2 3">
    <name type="scientific">Corynebacterium pseudopelargi</name>
    <dbReference type="NCBI Taxonomy" id="2080757"/>
    <lineage>
        <taxon>Bacteria</taxon>
        <taxon>Bacillati</taxon>
        <taxon>Actinomycetota</taxon>
        <taxon>Actinomycetes</taxon>
        <taxon>Mycobacteriales</taxon>
        <taxon>Corynebacteriaceae</taxon>
        <taxon>Corynebacterium</taxon>
    </lineage>
</organism>
<evidence type="ECO:0000313" key="2">
    <source>
        <dbReference type="EMBL" id="AZA08541.1"/>
    </source>
</evidence>
<dbReference type="InterPro" id="IPR029063">
    <property type="entry name" value="SAM-dependent_MTases_sf"/>
</dbReference>
<dbReference type="GO" id="GO:0008757">
    <property type="term" value="F:S-adenosylmethionine-dependent methyltransferase activity"/>
    <property type="evidence" value="ECO:0007669"/>
    <property type="project" value="InterPro"/>
</dbReference>
<keyword evidence="2" id="KW-0808">Transferase</keyword>
<dbReference type="KEGG" id="cpso:CPPEL_01975"/>
<gene>
    <name evidence="2" type="ORF">CPPEL_01975</name>
</gene>
<feature type="domain" description="Methyltransferase type 11" evidence="1">
    <location>
        <begin position="53"/>
        <end position="147"/>
    </location>
</feature>
<dbReference type="PANTHER" id="PTHR42912">
    <property type="entry name" value="METHYLTRANSFERASE"/>
    <property type="match status" value="1"/>
</dbReference>
<dbReference type="InterPro" id="IPR050508">
    <property type="entry name" value="Methyltransf_Superfamily"/>
</dbReference>
<evidence type="ECO:0000259" key="1">
    <source>
        <dbReference type="Pfam" id="PF08241"/>
    </source>
</evidence>
<dbReference type="Pfam" id="PF08241">
    <property type="entry name" value="Methyltransf_11"/>
    <property type="match status" value="1"/>
</dbReference>